<dbReference type="Pfam" id="PF13776">
    <property type="entry name" value="DUF4172"/>
    <property type="match status" value="1"/>
</dbReference>
<dbReference type="AlphaFoldDB" id="A0A3B0ZSF8"/>
<dbReference type="Pfam" id="PF02661">
    <property type="entry name" value="Fic"/>
    <property type="match status" value="1"/>
</dbReference>
<dbReference type="InterPro" id="IPR040198">
    <property type="entry name" value="Fido_containing"/>
</dbReference>
<dbReference type="InterPro" id="IPR036388">
    <property type="entry name" value="WH-like_DNA-bd_sf"/>
</dbReference>
<dbReference type="PANTHER" id="PTHR13504:SF33">
    <property type="entry name" value="FIC FAMILY PROTEIN"/>
    <property type="match status" value="1"/>
</dbReference>
<dbReference type="SUPFAM" id="SSF140931">
    <property type="entry name" value="Fic-like"/>
    <property type="match status" value="1"/>
</dbReference>
<dbReference type="InterPro" id="IPR003812">
    <property type="entry name" value="Fido"/>
</dbReference>
<dbReference type="PROSITE" id="PS51459">
    <property type="entry name" value="FIDO"/>
    <property type="match status" value="1"/>
</dbReference>
<evidence type="ECO:0000259" key="1">
    <source>
        <dbReference type="PROSITE" id="PS51459"/>
    </source>
</evidence>
<organism evidence="2">
    <name type="scientific">hydrothermal vent metagenome</name>
    <dbReference type="NCBI Taxonomy" id="652676"/>
    <lineage>
        <taxon>unclassified sequences</taxon>
        <taxon>metagenomes</taxon>
        <taxon>ecological metagenomes</taxon>
    </lineage>
</organism>
<gene>
    <name evidence="2" type="ORF">MNBD_GAMMA17-574</name>
</gene>
<protein>
    <submittedName>
        <fullName evidence="2">Fic domain protein, PA0574 type</fullName>
    </submittedName>
</protein>
<dbReference type="Gene3D" id="1.10.10.10">
    <property type="entry name" value="Winged helix-like DNA-binding domain superfamily/Winged helix DNA-binding domain"/>
    <property type="match status" value="1"/>
</dbReference>
<dbReference type="InterPro" id="IPR036597">
    <property type="entry name" value="Fido-like_dom_sf"/>
</dbReference>
<feature type="domain" description="Fido" evidence="1">
    <location>
        <begin position="120"/>
        <end position="278"/>
    </location>
</feature>
<dbReference type="EMBL" id="UOFQ01000114">
    <property type="protein sequence ID" value="VAW88969.1"/>
    <property type="molecule type" value="Genomic_DNA"/>
</dbReference>
<proteinExistence type="predicted"/>
<name>A0A3B0ZSF8_9ZZZZ</name>
<reference evidence="2" key="1">
    <citation type="submission" date="2018-06" db="EMBL/GenBank/DDBJ databases">
        <authorList>
            <person name="Zhirakovskaya E."/>
        </authorList>
    </citation>
    <scope>NUCLEOTIDE SEQUENCE</scope>
</reference>
<dbReference type="Gene3D" id="1.10.3290.10">
    <property type="entry name" value="Fido-like domain"/>
    <property type="match status" value="1"/>
</dbReference>
<sequence>MISSQITWIWQQPDWPRFTWQDEIIQPLLRSARLKQGILLGKTGLVRGDADSQAALDLLLQNIITSSAIEGEQLNAESVRSSLAKRLGLLDMVQAYPTSNRSEGLADMMLDAVGNLDVPLTLERLFQWHRWLFTEDEFALQPVGVGQLRGDEPMQVVSGRIEKPTVHFEAPPRDVLASELADFIVWFNQSRNNALLDPLLRAAICHFWLITLHPFDDGNGRISRALADRALAQADSQSIRLYAMSAVILERRSDYYRALEQSQRGTVDITEWLEWFIQCLKATLDVSLDLIESTLTKTRFWQCHHEAGLLAEQIKVLNRLLDGGKKGFEEGISASQYQKVAKVSKATATRHLGDLLAKGCIEKLPGGGRNTRYQINFSE</sequence>
<evidence type="ECO:0000313" key="2">
    <source>
        <dbReference type="EMBL" id="VAW88969.1"/>
    </source>
</evidence>
<dbReference type="PANTHER" id="PTHR13504">
    <property type="entry name" value="FIDO DOMAIN-CONTAINING PROTEIN DDB_G0283145"/>
    <property type="match status" value="1"/>
</dbReference>
<accession>A0A3B0ZSF8</accession>
<dbReference type="InterPro" id="IPR025230">
    <property type="entry name" value="DUF4172"/>
</dbReference>